<proteinExistence type="predicted"/>
<dbReference type="EMBL" id="JALXTC010000030">
    <property type="protein sequence ID" value="MCT2117689.1"/>
    <property type="molecule type" value="Genomic_DNA"/>
</dbReference>
<dbReference type="Proteomes" id="UP001206890">
    <property type="component" value="Unassembled WGS sequence"/>
</dbReference>
<gene>
    <name evidence="1" type="ORF">M3D93_07955</name>
</gene>
<name>A0AAW5Q5Y9_9ACTN</name>
<protein>
    <submittedName>
        <fullName evidence="1">Uncharacterized protein</fullName>
    </submittedName>
</protein>
<evidence type="ECO:0000313" key="1">
    <source>
        <dbReference type="EMBL" id="MCT2117689.1"/>
    </source>
</evidence>
<dbReference type="RefSeq" id="WP_259852052.1">
    <property type="nucleotide sequence ID" value="NZ_JALXRO010000035.1"/>
</dbReference>
<sequence>MPTGEKDSRLVVDFQQKHVEVISGGNRRIARTPSSSDRGLVTTWPAFLAIAVAATGRPRDRRSGADEWWELEVDPVSMTDSIGDDIPPFSLARLTGEPFLARNSKEFLYWHVDHHGNREAEGHSPGCGDPASLTDADLIWFGGSVSDYYFDLYEQAYETSSSGREEEFSIQGRWVGRFITYPDKGEYRAELYAPSTFKRPGFGDVAWAD</sequence>
<comment type="caution">
    <text evidence="1">The sequence shown here is derived from an EMBL/GenBank/DDBJ whole genome shotgun (WGS) entry which is preliminary data.</text>
</comment>
<evidence type="ECO:0000313" key="2">
    <source>
        <dbReference type="Proteomes" id="UP001206890"/>
    </source>
</evidence>
<organism evidence="1 2">
    <name type="scientific">Dietzia cinnamea</name>
    <dbReference type="NCBI Taxonomy" id="321318"/>
    <lineage>
        <taxon>Bacteria</taxon>
        <taxon>Bacillati</taxon>
        <taxon>Actinomycetota</taxon>
        <taxon>Actinomycetes</taxon>
        <taxon>Mycobacteriales</taxon>
        <taxon>Dietziaceae</taxon>
        <taxon>Dietzia</taxon>
    </lineage>
</organism>
<dbReference type="AlphaFoldDB" id="A0AAW5Q5Y9"/>
<reference evidence="1" key="1">
    <citation type="submission" date="2022-04" db="EMBL/GenBank/DDBJ databases">
        <title>Human microbiome associated bacterial genomes.</title>
        <authorList>
            <person name="Sandstrom S."/>
            <person name="Salamzade R."/>
            <person name="Kalan L.R."/>
        </authorList>
    </citation>
    <scope>NUCLEOTIDE SEQUENCE</scope>
    <source>
        <strain evidence="1">P3-SID1762</strain>
    </source>
</reference>
<accession>A0AAW5Q5Y9</accession>